<dbReference type="AlphaFoldDB" id="A0A1Y3ENM7"/>
<reference evidence="1 2" key="1">
    <citation type="submission" date="2015-04" db="EMBL/GenBank/DDBJ databases">
        <title>Draft genome of the roundworm Trichinella nativa.</title>
        <authorList>
            <person name="Mitreva M."/>
        </authorList>
    </citation>
    <scope>NUCLEOTIDE SEQUENCE [LARGE SCALE GENOMIC DNA]</scope>
    <source>
        <strain evidence="1 2">ISS45</strain>
    </source>
</reference>
<sequence length="130" mass="14833">MTKCKCAVRTSVYLQVKFALTLAVNNHQCSTSAEQIKKMKQDMTMVMYIIYLHMQVLHHCMYKLFSLSVLKASGCPFIGNNRGGLPRMNDPEANRKMKGAEENFPIGTNHASLAFHKFSYSNKSNDNHHY</sequence>
<name>A0A1Y3ENM7_9BILA</name>
<evidence type="ECO:0000313" key="2">
    <source>
        <dbReference type="Proteomes" id="UP000243006"/>
    </source>
</evidence>
<accession>A0A1Y3ENM7</accession>
<gene>
    <name evidence="1" type="ORF">D917_07491</name>
</gene>
<proteinExistence type="predicted"/>
<protein>
    <submittedName>
        <fullName evidence="1">Uncharacterized protein</fullName>
    </submittedName>
</protein>
<organism evidence="1 2">
    <name type="scientific">Trichinella nativa</name>
    <dbReference type="NCBI Taxonomy" id="6335"/>
    <lineage>
        <taxon>Eukaryota</taxon>
        <taxon>Metazoa</taxon>
        <taxon>Ecdysozoa</taxon>
        <taxon>Nematoda</taxon>
        <taxon>Enoplea</taxon>
        <taxon>Dorylaimia</taxon>
        <taxon>Trichinellida</taxon>
        <taxon>Trichinellidae</taxon>
        <taxon>Trichinella</taxon>
    </lineage>
</organism>
<evidence type="ECO:0000313" key="1">
    <source>
        <dbReference type="EMBL" id="OUC46741.1"/>
    </source>
</evidence>
<comment type="caution">
    <text evidence="1">The sequence shown here is derived from an EMBL/GenBank/DDBJ whole genome shotgun (WGS) entry which is preliminary data.</text>
</comment>
<dbReference type="Proteomes" id="UP000243006">
    <property type="component" value="Unassembled WGS sequence"/>
</dbReference>
<dbReference type="EMBL" id="LVZM01005968">
    <property type="protein sequence ID" value="OUC46741.1"/>
    <property type="molecule type" value="Genomic_DNA"/>
</dbReference>